<dbReference type="EMBL" id="BSYO01000017">
    <property type="protein sequence ID" value="GMH17157.1"/>
    <property type="molecule type" value="Genomic_DNA"/>
</dbReference>
<name>A0AAD3XTM8_NEPGR</name>
<comment type="similarity">
    <text evidence="1">Belongs to the ribonucleoside diphosphate reductase large chain family.</text>
</comment>
<evidence type="ECO:0000256" key="1">
    <source>
        <dbReference type="ARBA" id="ARBA00010406"/>
    </source>
</evidence>
<organism evidence="3 4">
    <name type="scientific">Nepenthes gracilis</name>
    <name type="common">Slender pitcher plant</name>
    <dbReference type="NCBI Taxonomy" id="150966"/>
    <lineage>
        <taxon>Eukaryota</taxon>
        <taxon>Viridiplantae</taxon>
        <taxon>Streptophyta</taxon>
        <taxon>Embryophyta</taxon>
        <taxon>Tracheophyta</taxon>
        <taxon>Spermatophyta</taxon>
        <taxon>Magnoliopsida</taxon>
        <taxon>eudicotyledons</taxon>
        <taxon>Gunneridae</taxon>
        <taxon>Pentapetalae</taxon>
        <taxon>Caryophyllales</taxon>
        <taxon>Nepenthaceae</taxon>
        <taxon>Nepenthes</taxon>
    </lineage>
</organism>
<dbReference type="SUPFAM" id="SSF51998">
    <property type="entry name" value="PFL-like glycyl radical enzymes"/>
    <property type="match status" value="1"/>
</dbReference>
<keyword evidence="4" id="KW-1185">Reference proteome</keyword>
<dbReference type="GO" id="GO:0004748">
    <property type="term" value="F:ribonucleoside-diphosphate reductase activity, thioredoxin disulfide as acceptor"/>
    <property type="evidence" value="ECO:0007669"/>
    <property type="project" value="TreeGrafter"/>
</dbReference>
<dbReference type="GO" id="GO:0005524">
    <property type="term" value="F:ATP binding"/>
    <property type="evidence" value="ECO:0007669"/>
    <property type="project" value="TreeGrafter"/>
</dbReference>
<protein>
    <recommendedName>
        <fullName evidence="2">Ribonucleotide reductase large subunit C-terminal domain-containing protein</fullName>
    </recommendedName>
</protein>
<dbReference type="GO" id="GO:0009263">
    <property type="term" value="P:deoxyribonucleotide biosynthetic process"/>
    <property type="evidence" value="ECO:0007669"/>
    <property type="project" value="TreeGrafter"/>
</dbReference>
<accession>A0AAD3XTM8</accession>
<dbReference type="Gene3D" id="3.20.70.20">
    <property type="match status" value="1"/>
</dbReference>
<dbReference type="PANTHER" id="PTHR11573:SF6">
    <property type="entry name" value="RIBONUCLEOSIDE-DIPHOSPHATE REDUCTASE LARGE SUBUNIT"/>
    <property type="match status" value="1"/>
</dbReference>
<dbReference type="InterPro" id="IPR000788">
    <property type="entry name" value="RNR_lg_C"/>
</dbReference>
<feature type="domain" description="Ribonucleotide reductase large subunit C-terminal" evidence="2">
    <location>
        <begin position="1"/>
        <end position="81"/>
    </location>
</feature>
<dbReference type="GO" id="GO:0005971">
    <property type="term" value="C:ribonucleoside-diphosphate reductase complex"/>
    <property type="evidence" value="ECO:0007669"/>
    <property type="project" value="TreeGrafter"/>
</dbReference>
<evidence type="ECO:0000313" key="4">
    <source>
        <dbReference type="Proteomes" id="UP001279734"/>
    </source>
</evidence>
<proteinExistence type="inferred from homology"/>
<evidence type="ECO:0000313" key="3">
    <source>
        <dbReference type="EMBL" id="GMH17157.1"/>
    </source>
</evidence>
<dbReference type="AlphaFoldDB" id="A0AAD3XTM8"/>
<dbReference type="InterPro" id="IPR039718">
    <property type="entry name" value="Rrm1"/>
</dbReference>
<evidence type="ECO:0000259" key="2">
    <source>
        <dbReference type="Pfam" id="PF02867"/>
    </source>
</evidence>
<comment type="caution">
    <text evidence="3">The sequence shown here is derived from an EMBL/GenBank/DDBJ whole genome shotgun (WGS) entry which is preliminary data.</text>
</comment>
<sequence length="81" mass="9457">MMRVFNDIACHVDQGNGKRKGREVIESRTDSHFCAFAVYLQPWQGGVFEFLDLRKNHGKEEQFARDTLYALLVTDLFMKMV</sequence>
<gene>
    <name evidence="3" type="ORF">Nepgr_018998</name>
</gene>
<dbReference type="Pfam" id="PF02867">
    <property type="entry name" value="Ribonuc_red_lgC"/>
    <property type="match status" value="1"/>
</dbReference>
<reference evidence="3" key="1">
    <citation type="submission" date="2023-05" db="EMBL/GenBank/DDBJ databases">
        <title>Nepenthes gracilis genome sequencing.</title>
        <authorList>
            <person name="Fukushima K."/>
        </authorList>
    </citation>
    <scope>NUCLEOTIDE SEQUENCE</scope>
    <source>
        <strain evidence="3">SING2019-196</strain>
    </source>
</reference>
<dbReference type="Proteomes" id="UP001279734">
    <property type="component" value="Unassembled WGS sequence"/>
</dbReference>
<dbReference type="PANTHER" id="PTHR11573">
    <property type="entry name" value="RIBONUCLEOSIDE-DIPHOSPHATE REDUCTASE LARGE CHAIN"/>
    <property type="match status" value="1"/>
</dbReference>